<evidence type="ECO:0000256" key="2">
    <source>
        <dbReference type="SAM" id="SignalP"/>
    </source>
</evidence>
<dbReference type="RefSeq" id="WP_106989702.1">
    <property type="nucleotide sequence ID" value="NZ_JAVEVW010000086.1"/>
</dbReference>
<dbReference type="PROSITE" id="PS51257">
    <property type="entry name" value="PROKAR_LIPOPROTEIN"/>
    <property type="match status" value="1"/>
</dbReference>
<evidence type="ECO:0000256" key="1">
    <source>
        <dbReference type="SAM" id="MobiDB-lite"/>
    </source>
</evidence>
<reference evidence="3 4" key="1">
    <citation type="submission" date="2018-03" db="EMBL/GenBank/DDBJ databases">
        <title>Arenimonas caeni sp. nov., isolated from activated sludge.</title>
        <authorList>
            <person name="Liu H."/>
        </authorList>
    </citation>
    <scope>NUCLEOTIDE SEQUENCE [LARGE SCALE GENOMIC DNA]</scope>
    <source>
        <strain evidence="4">z29</strain>
    </source>
</reference>
<keyword evidence="4" id="KW-1185">Reference proteome</keyword>
<comment type="caution">
    <text evidence="3">The sequence shown here is derived from an EMBL/GenBank/DDBJ whole genome shotgun (WGS) entry which is preliminary data.</text>
</comment>
<name>A0A2P6MBG3_9GAMM</name>
<accession>A0A2P6MBG3</accession>
<evidence type="ECO:0000313" key="4">
    <source>
        <dbReference type="Proteomes" id="UP000241736"/>
    </source>
</evidence>
<feature type="region of interest" description="Disordered" evidence="1">
    <location>
        <begin position="22"/>
        <end position="45"/>
    </location>
</feature>
<sequence>MSFPRWLVLVLAALLSGCAAQGAGGGADGPPAPAADTAGPGTGGNRVSFTVDGQSFTFRTPQVRHGRARAGTEVVAASFELSSADESLYARLVLHVEPGRTDLSGTYPLVSPDRDGVRAGVAELLLAEETDPSRGRRMFPSGGGEVRVDHRDGHYTVRFTSTGDDLFRAANAPPVTGELAFHAPS</sequence>
<proteinExistence type="predicted"/>
<protein>
    <recommendedName>
        <fullName evidence="5">Lipoprotein</fullName>
    </recommendedName>
</protein>
<keyword evidence="2" id="KW-0732">Signal</keyword>
<evidence type="ECO:0008006" key="5">
    <source>
        <dbReference type="Google" id="ProtNLM"/>
    </source>
</evidence>
<feature type="signal peptide" evidence="2">
    <location>
        <begin position="1"/>
        <end position="22"/>
    </location>
</feature>
<dbReference type="Proteomes" id="UP000241736">
    <property type="component" value="Unassembled WGS sequence"/>
</dbReference>
<gene>
    <name evidence="3" type="ORF">C6N40_04035</name>
</gene>
<dbReference type="EMBL" id="PVLF01000003">
    <property type="protein sequence ID" value="PRH83325.1"/>
    <property type="molecule type" value="Genomic_DNA"/>
</dbReference>
<evidence type="ECO:0000313" key="3">
    <source>
        <dbReference type="EMBL" id="PRH83325.1"/>
    </source>
</evidence>
<dbReference type="OrthoDB" id="5966618at2"/>
<dbReference type="AlphaFoldDB" id="A0A2P6MBG3"/>
<feature type="chain" id="PRO_5015152983" description="Lipoprotein" evidence="2">
    <location>
        <begin position="23"/>
        <end position="185"/>
    </location>
</feature>
<organism evidence="3 4">
    <name type="scientific">Arenimonas caeni</name>
    <dbReference type="NCBI Taxonomy" id="2058085"/>
    <lineage>
        <taxon>Bacteria</taxon>
        <taxon>Pseudomonadati</taxon>
        <taxon>Pseudomonadota</taxon>
        <taxon>Gammaproteobacteria</taxon>
        <taxon>Lysobacterales</taxon>
        <taxon>Lysobacteraceae</taxon>
        <taxon>Arenimonas</taxon>
    </lineage>
</organism>